<dbReference type="Proteomes" id="UP000054928">
    <property type="component" value="Unassembled WGS sequence"/>
</dbReference>
<name>A0A0P1AF46_PLAHL</name>
<evidence type="ECO:0000313" key="1">
    <source>
        <dbReference type="EMBL" id="CEG39525.1"/>
    </source>
</evidence>
<evidence type="ECO:0000313" key="2">
    <source>
        <dbReference type="Proteomes" id="UP000054928"/>
    </source>
</evidence>
<dbReference type="GeneID" id="36404822"/>
<organism evidence="1 2">
    <name type="scientific">Plasmopara halstedii</name>
    <name type="common">Downy mildew of sunflower</name>
    <dbReference type="NCBI Taxonomy" id="4781"/>
    <lineage>
        <taxon>Eukaryota</taxon>
        <taxon>Sar</taxon>
        <taxon>Stramenopiles</taxon>
        <taxon>Oomycota</taxon>
        <taxon>Peronosporomycetes</taxon>
        <taxon>Peronosporales</taxon>
        <taxon>Peronosporaceae</taxon>
        <taxon>Plasmopara</taxon>
    </lineage>
</organism>
<dbReference type="EMBL" id="CCYD01000428">
    <property type="protein sequence ID" value="CEG39525.1"/>
    <property type="molecule type" value="Genomic_DNA"/>
</dbReference>
<dbReference type="AlphaFoldDB" id="A0A0P1AF46"/>
<reference evidence="2" key="1">
    <citation type="submission" date="2014-09" db="EMBL/GenBank/DDBJ databases">
        <authorList>
            <person name="Sharma Rahul"/>
            <person name="Thines Marco"/>
        </authorList>
    </citation>
    <scope>NUCLEOTIDE SEQUENCE [LARGE SCALE GENOMIC DNA]</scope>
</reference>
<accession>A0A0P1AF46</accession>
<dbReference type="RefSeq" id="XP_024575894.1">
    <property type="nucleotide sequence ID" value="XM_024725082.1"/>
</dbReference>
<protein>
    <submittedName>
        <fullName evidence="1">Uncharacterized protein</fullName>
    </submittedName>
</protein>
<sequence length="52" mass="6192">MLHDAKERQERRPYRFYCTPMSMNESSRLIWSVSSALKGRKKTPILTMSFLL</sequence>
<proteinExistence type="predicted"/>
<keyword evidence="2" id="KW-1185">Reference proteome</keyword>